<dbReference type="Proteomes" id="UP000005627">
    <property type="component" value="Chromosome 7"/>
</dbReference>
<evidence type="ECO:0000256" key="5">
    <source>
        <dbReference type="ARBA" id="ARBA00022989"/>
    </source>
</evidence>
<feature type="transmembrane region" description="Helical" evidence="8">
    <location>
        <begin position="415"/>
        <end position="433"/>
    </location>
</feature>
<dbReference type="InterPro" id="IPR023271">
    <property type="entry name" value="Aquaporin-like"/>
</dbReference>
<dbReference type="KEGG" id="tdl:TDEL_0G01810"/>
<evidence type="ECO:0000256" key="3">
    <source>
        <dbReference type="ARBA" id="ARBA00022448"/>
    </source>
</evidence>
<dbReference type="GO" id="GO:0005886">
    <property type="term" value="C:plasma membrane"/>
    <property type="evidence" value="ECO:0007669"/>
    <property type="project" value="EnsemblFungi"/>
</dbReference>
<dbReference type="HOGENOM" id="CLU_027014_0_0_1"/>
<keyword evidence="5 8" id="KW-1133">Transmembrane helix</keyword>
<dbReference type="Pfam" id="PF00230">
    <property type="entry name" value="MIP"/>
    <property type="match status" value="1"/>
</dbReference>
<evidence type="ECO:0000313" key="9">
    <source>
        <dbReference type="EMBL" id="CCE93548.1"/>
    </source>
</evidence>
<accession>G8ZYS3</accession>
<dbReference type="OrthoDB" id="3222at2759"/>
<dbReference type="GeneID" id="11504685"/>
<gene>
    <name evidence="9" type="primary">TDEL0G01810</name>
    <name evidence="9" type="ORF">TDEL_0G01810</name>
</gene>
<dbReference type="PROSITE" id="PS00221">
    <property type="entry name" value="MIP"/>
    <property type="match status" value="1"/>
</dbReference>
<dbReference type="Gene3D" id="1.20.1080.10">
    <property type="entry name" value="Glycerol uptake facilitator protein"/>
    <property type="match status" value="1"/>
</dbReference>
<dbReference type="GO" id="GO:0015700">
    <property type="term" value="P:arsenite transport"/>
    <property type="evidence" value="ECO:0007669"/>
    <property type="project" value="EnsemblFungi"/>
</dbReference>
<dbReference type="GO" id="GO:0006846">
    <property type="term" value="P:acetate transport"/>
    <property type="evidence" value="ECO:0007669"/>
    <property type="project" value="EnsemblFungi"/>
</dbReference>
<feature type="region of interest" description="Disordered" evidence="7">
    <location>
        <begin position="92"/>
        <end position="123"/>
    </location>
</feature>
<evidence type="ECO:0000313" key="10">
    <source>
        <dbReference type="Proteomes" id="UP000005627"/>
    </source>
</evidence>
<dbReference type="NCBIfam" id="TIGR00861">
    <property type="entry name" value="MIP"/>
    <property type="match status" value="1"/>
</dbReference>
<dbReference type="eggNOG" id="KOG0224">
    <property type="taxonomic scope" value="Eukaryota"/>
</dbReference>
<evidence type="ECO:0000256" key="1">
    <source>
        <dbReference type="ARBA" id="ARBA00004141"/>
    </source>
</evidence>
<organism evidence="9 10">
    <name type="scientific">Torulaspora delbrueckii</name>
    <name type="common">Yeast</name>
    <name type="synonym">Candida colliculosa</name>
    <dbReference type="NCBI Taxonomy" id="4950"/>
    <lineage>
        <taxon>Eukaryota</taxon>
        <taxon>Fungi</taxon>
        <taxon>Dikarya</taxon>
        <taxon>Ascomycota</taxon>
        <taxon>Saccharomycotina</taxon>
        <taxon>Saccharomycetes</taxon>
        <taxon>Saccharomycetales</taxon>
        <taxon>Saccharomycetaceae</taxon>
        <taxon>Torulaspora</taxon>
    </lineage>
</organism>
<comment type="similarity">
    <text evidence="2">Belongs to the MIP/aquaporin (TC 1.A.8) family.</text>
</comment>
<feature type="region of interest" description="Disordered" evidence="7">
    <location>
        <begin position="524"/>
        <end position="588"/>
    </location>
</feature>
<dbReference type="InterPro" id="IPR000425">
    <property type="entry name" value="MIP"/>
</dbReference>
<dbReference type="EMBL" id="HE616748">
    <property type="protein sequence ID" value="CCE93548.1"/>
    <property type="molecule type" value="Genomic_DNA"/>
</dbReference>
<feature type="region of interest" description="Disordered" evidence="7">
    <location>
        <begin position="138"/>
        <end position="179"/>
    </location>
</feature>
<feature type="transmembrane region" description="Helical" evidence="8">
    <location>
        <begin position="330"/>
        <end position="352"/>
    </location>
</feature>
<keyword evidence="4 8" id="KW-0812">Transmembrane</keyword>
<feature type="compositionally biased region" description="Basic and acidic residues" evidence="7">
    <location>
        <begin position="138"/>
        <end position="149"/>
    </location>
</feature>
<feature type="region of interest" description="Disordered" evidence="7">
    <location>
        <begin position="1"/>
        <end position="45"/>
    </location>
</feature>
<dbReference type="FunCoup" id="G8ZYS3">
    <property type="interactions" value="46"/>
</dbReference>
<dbReference type="RefSeq" id="XP_003682759.1">
    <property type="nucleotide sequence ID" value="XM_003682711.1"/>
</dbReference>
<dbReference type="SUPFAM" id="SSF81338">
    <property type="entry name" value="Aquaporin-like"/>
    <property type="match status" value="1"/>
</dbReference>
<feature type="compositionally biased region" description="Basic and acidic residues" evidence="7">
    <location>
        <begin position="8"/>
        <end position="29"/>
    </location>
</feature>
<dbReference type="AlphaFoldDB" id="G8ZYS3"/>
<dbReference type="GO" id="GO:0000747">
    <property type="term" value="P:conjugation with cellular fusion"/>
    <property type="evidence" value="ECO:0007669"/>
    <property type="project" value="EnsemblFungi"/>
</dbReference>
<dbReference type="PANTHER" id="PTHR43829">
    <property type="entry name" value="AQUAPORIN OR AQUAGLYCEROPORIN RELATED"/>
    <property type="match status" value="1"/>
</dbReference>
<dbReference type="InterPro" id="IPR022357">
    <property type="entry name" value="MIP_CS"/>
</dbReference>
<feature type="region of interest" description="Disordered" evidence="7">
    <location>
        <begin position="610"/>
        <end position="643"/>
    </location>
</feature>
<evidence type="ECO:0000256" key="4">
    <source>
        <dbReference type="ARBA" id="ARBA00022692"/>
    </source>
</evidence>
<dbReference type="PANTHER" id="PTHR43829:SF9">
    <property type="entry name" value="AQUAPORIN-9"/>
    <property type="match status" value="1"/>
</dbReference>
<feature type="compositionally biased region" description="Low complexity" evidence="7">
    <location>
        <begin position="30"/>
        <end position="43"/>
    </location>
</feature>
<feature type="compositionally biased region" description="Acidic residues" evidence="7">
    <location>
        <begin position="536"/>
        <end position="551"/>
    </location>
</feature>
<evidence type="ECO:0000256" key="2">
    <source>
        <dbReference type="ARBA" id="ARBA00006175"/>
    </source>
</evidence>
<evidence type="ECO:0000256" key="8">
    <source>
        <dbReference type="SAM" id="Phobius"/>
    </source>
</evidence>
<sequence length="643" mass="71643">MNDFLADPESRPVDMKKSTDDPHFTEQRSRSSTNHSHKSSNSNDEYDYEMQSYWPRPSFSRGQSRTSYIPQYSTYNGGQFPMHHVVPNTQMAMSSSADTSGGANGHLPGTENSKSELRPRATTVSSNFVNLGEFFRNNDDMESHHTSDHRSHRGSTSNKSNTDHSYSNEDNESDPRNVPMMVRPKTLYQNPQTPTVLPSTYHPINKWSTVKHSYLKEFLAEFMGTMIMVGFGSAVCCQVFAAGKIQQNQFDDALSLLTNASGELVETAKTFKYLVTSVNGGTFDDVAFGWAGAVVMGYFCAGGSAISGAHLNPSITVANYIFRGFPSKKIPYYIAGQLTGGFVGALIIFIFYKKVLQEAYTEWWTSESVASMFCVFPKPYLSSTRQFVSEFVCTAMLQASTFALTDPYTCLSSDIFPLLLFVQIYVINASLSYQTGSAMNMARDLGPRLALYAVGFERSVLWSSHKHFFWVPIVAPLVGSMTGALVYDVCIYQGHESPVNWPLSVYKDMILRAWIRRPGWKKRNRGRATSDLSDFSYDDDDDDDNNNDQDNDSQNRLAPPRTRTRSTGSDTEDQPRQKGVQFKSMQGRAKRFYGGVPTILEDEDSIATASLGGAASESVALSDESSTEGNNEVDDGEHDRKTR</sequence>
<dbReference type="GO" id="GO:0015254">
    <property type="term" value="F:glycerol channel activity"/>
    <property type="evidence" value="ECO:0007669"/>
    <property type="project" value="EnsemblFungi"/>
</dbReference>
<dbReference type="CDD" id="cd00333">
    <property type="entry name" value="MIP"/>
    <property type="match status" value="1"/>
</dbReference>
<feature type="transmembrane region" description="Helical" evidence="8">
    <location>
        <begin position="468"/>
        <end position="487"/>
    </location>
</feature>
<evidence type="ECO:0000256" key="6">
    <source>
        <dbReference type="ARBA" id="ARBA00023136"/>
    </source>
</evidence>
<dbReference type="STRING" id="1076872.G8ZYS3"/>
<evidence type="ECO:0008006" key="11">
    <source>
        <dbReference type="Google" id="ProtNLM"/>
    </source>
</evidence>
<reference evidence="9 10" key="1">
    <citation type="journal article" date="2011" name="Proc. Natl. Acad. Sci. U.S.A.">
        <title>Evolutionary erosion of yeast sex chromosomes by mating-type switching accidents.</title>
        <authorList>
            <person name="Gordon J.L."/>
            <person name="Armisen D."/>
            <person name="Proux-Wera E."/>
            <person name="Oheigeartaigh S.S."/>
            <person name="Byrne K.P."/>
            <person name="Wolfe K.H."/>
        </authorList>
    </citation>
    <scope>NUCLEOTIDE SEQUENCE [LARGE SCALE GENOMIC DNA]</scope>
    <source>
        <strain evidence="10">ATCC 10662 / CBS 1146 / NBRC 0425 / NCYC 2629 / NRRL Y-866</strain>
    </source>
</reference>
<keyword evidence="6 8" id="KW-0472">Membrane</keyword>
<keyword evidence="10" id="KW-1185">Reference proteome</keyword>
<protein>
    <recommendedName>
        <fullName evidence="11">Aquaporin</fullName>
    </recommendedName>
</protein>
<evidence type="ECO:0000256" key="7">
    <source>
        <dbReference type="SAM" id="MobiDB-lite"/>
    </source>
</evidence>
<dbReference type="InParanoid" id="G8ZYS3"/>
<proteinExistence type="inferred from homology"/>
<keyword evidence="3" id="KW-0813">Transport</keyword>
<feature type="transmembrane region" description="Helical" evidence="8">
    <location>
        <begin position="287"/>
        <end position="309"/>
    </location>
</feature>
<dbReference type="InterPro" id="IPR050363">
    <property type="entry name" value="MIP/Aquaporin"/>
</dbReference>
<name>G8ZYS3_TORDE</name>
<feature type="compositionally biased region" description="Polar residues" evidence="7">
    <location>
        <begin position="154"/>
        <end position="165"/>
    </location>
</feature>
<feature type="compositionally biased region" description="Polar residues" evidence="7">
    <location>
        <begin position="92"/>
        <end position="101"/>
    </location>
</feature>
<feature type="transmembrane region" description="Helical" evidence="8">
    <location>
        <begin position="218"/>
        <end position="241"/>
    </location>
</feature>
<comment type="subcellular location">
    <subcellularLocation>
        <location evidence="1">Membrane</location>
        <topology evidence="1">Multi-pass membrane protein</topology>
    </subcellularLocation>
</comment>
<dbReference type="PRINTS" id="PR00783">
    <property type="entry name" value="MINTRINSICP"/>
</dbReference>
<dbReference type="GO" id="GO:0015250">
    <property type="term" value="F:water channel activity"/>
    <property type="evidence" value="ECO:0007669"/>
    <property type="project" value="TreeGrafter"/>
</dbReference>